<evidence type="ECO:0000256" key="6">
    <source>
        <dbReference type="SAM" id="SignalP"/>
    </source>
</evidence>
<dbReference type="PROSITE" id="PS00010">
    <property type="entry name" value="ASX_HYDROXYL"/>
    <property type="match status" value="12"/>
</dbReference>
<feature type="domain" description="EGF-like" evidence="8">
    <location>
        <begin position="930"/>
        <end position="969"/>
    </location>
</feature>
<accession>A0A4U5N476</accession>
<dbReference type="PRINTS" id="PR00453">
    <property type="entry name" value="VWFADOMAIN"/>
</dbReference>
<dbReference type="PROSITE" id="PS01186">
    <property type="entry name" value="EGF_2"/>
    <property type="match status" value="1"/>
</dbReference>
<gene>
    <name evidence="10" type="ORF">L596_018138</name>
</gene>
<feature type="domain" description="EGF-like" evidence="8">
    <location>
        <begin position="340"/>
        <end position="378"/>
    </location>
</feature>
<feature type="domain" description="EGF-like" evidence="8">
    <location>
        <begin position="1222"/>
        <end position="1261"/>
    </location>
</feature>
<evidence type="ECO:0000259" key="7">
    <source>
        <dbReference type="PROSITE" id="PS50024"/>
    </source>
</evidence>
<dbReference type="Pfam" id="PF00092">
    <property type="entry name" value="VWA"/>
    <property type="match status" value="1"/>
</dbReference>
<dbReference type="Pfam" id="PF00008">
    <property type="entry name" value="EGF"/>
    <property type="match status" value="3"/>
</dbReference>
<dbReference type="Pfam" id="PF07645">
    <property type="entry name" value="EGF_CA"/>
    <property type="match status" value="7"/>
</dbReference>
<feature type="domain" description="SEA" evidence="7">
    <location>
        <begin position="1328"/>
        <end position="1451"/>
    </location>
</feature>
<dbReference type="Gene3D" id="2.10.25.10">
    <property type="entry name" value="Laminin"/>
    <property type="match status" value="14"/>
</dbReference>
<feature type="chain" id="PRO_5020333318" description="Transmembrane cell adhesion receptor mua-3" evidence="6">
    <location>
        <begin position="24"/>
        <end position="1456"/>
    </location>
</feature>
<comment type="caution">
    <text evidence="5">Lacks conserved residue(s) required for the propagation of feature annotation.</text>
</comment>
<organism evidence="10 11">
    <name type="scientific">Steinernema carpocapsae</name>
    <name type="common">Entomopathogenic nematode</name>
    <dbReference type="NCBI Taxonomy" id="34508"/>
    <lineage>
        <taxon>Eukaryota</taxon>
        <taxon>Metazoa</taxon>
        <taxon>Ecdysozoa</taxon>
        <taxon>Nematoda</taxon>
        <taxon>Chromadorea</taxon>
        <taxon>Rhabditida</taxon>
        <taxon>Tylenchina</taxon>
        <taxon>Panagrolaimomorpha</taxon>
        <taxon>Strongyloidoidea</taxon>
        <taxon>Steinernematidae</taxon>
        <taxon>Steinernema</taxon>
    </lineage>
</organism>
<dbReference type="InterPro" id="IPR049883">
    <property type="entry name" value="NOTCH1_EGF-like"/>
</dbReference>
<evidence type="ECO:0008006" key="12">
    <source>
        <dbReference type="Google" id="ProtNLM"/>
    </source>
</evidence>
<evidence type="ECO:0000256" key="4">
    <source>
        <dbReference type="ARBA" id="ARBA00023157"/>
    </source>
</evidence>
<feature type="signal peptide" evidence="6">
    <location>
        <begin position="1"/>
        <end position="23"/>
    </location>
</feature>
<dbReference type="FunFam" id="2.10.25.10:FF:000291">
    <property type="entry name" value="Transmembrane matrix receptor MUP-4"/>
    <property type="match status" value="1"/>
</dbReference>
<reference evidence="10 11" key="2">
    <citation type="journal article" date="2019" name="G3 (Bethesda)">
        <title>Hybrid Assembly of the Genome of the Entomopathogenic Nematode Steinernema carpocapsae Identifies the X-Chromosome.</title>
        <authorList>
            <person name="Serra L."/>
            <person name="Macchietto M."/>
            <person name="Macias-Munoz A."/>
            <person name="McGill C.J."/>
            <person name="Rodriguez I.M."/>
            <person name="Rodriguez B."/>
            <person name="Murad R."/>
            <person name="Mortazavi A."/>
        </authorList>
    </citation>
    <scope>NUCLEOTIDE SEQUENCE [LARGE SCALE GENOMIC DNA]</scope>
    <source>
        <strain evidence="10 11">ALL</strain>
    </source>
</reference>
<evidence type="ECO:0000259" key="9">
    <source>
        <dbReference type="PROSITE" id="PS50234"/>
    </source>
</evidence>
<feature type="domain" description="EGF-like" evidence="8">
    <location>
        <begin position="185"/>
        <end position="223"/>
    </location>
</feature>
<evidence type="ECO:0000256" key="5">
    <source>
        <dbReference type="PROSITE-ProRule" id="PRU00076"/>
    </source>
</evidence>
<dbReference type="SMART" id="SM00327">
    <property type="entry name" value="VWA"/>
    <property type="match status" value="1"/>
</dbReference>
<dbReference type="InterPro" id="IPR057353">
    <property type="entry name" value="TNFR_nem"/>
</dbReference>
<keyword evidence="11" id="KW-1185">Reference proteome</keyword>
<sequence>MGKKARPLVLLLLAVLAASSVSGQQTYQQREQTYESKWECHVNDPLSCDQSKSEVCTFRDGSYACDCPPGVSRLPDGRCLLINECQQLRLNDCHENAKCIDKPEGYTCECKNGFADISEHPDTKPGRICTSKLNECLDPYKNDVDCSPNADCVDTPDWFTCKCHPGFTDISATLSKLPGRKCIEIVNECVTGKADCSANADCVDQPEGYLCKCRSGFVDVSQNVTHFSGRQCTQPRDQDYYGGSYETKKPQCDLNANSCGPNEQCKRTYSGEYTCQCNDEATQTSDGSCKVFNQCEHTNECDKNAVCSNAYDSYKCQCKPGYKDISPDPIRLPGRRCQLLVNECADRTHTCSPYAQCEDTQEGYLCHCHNGYTDVSSRYGLQPGRKCAQANNYCGERDLNSCDDNADCVTLPDGYTCKCFIGYADVSSNANLPPGRVCTLQTTCPAQPTDLVFVIDGSGSIGSLIFQSDVLRFVSEFVELFDIGPDRTRVGVVQYSDRIRHEFDLNEHSDIESLKKAIASIEYLTGLTRTGAAIEHVVSEAFSERRGSRPVSPGVARVAIVITDGRSQDNVTVPANNARAQKIQLFAVGVTSHVLDDELETISGSKSRTFHVSGFKDLNARLRSSIQKVTCPQEPLPPKPSGPCDTNSHKGCDRAKNQICRIINGKPACSCPSGFDVHPLTQVCGGELCDPKIISSCPHPEICQITPFGNYRCSCPNGEQRHPKTGACKSSVPPVSPSEDECEGQDNRCGSNEQCIRSASGGWTCQCKSGFIRNTGSEKCQLPGTCDPSIPESCDLRKKEQCLPDLRSPGTYTCQCPPSFARHPVTQMCLINECVTGQHECSPDALCTDTDESYICSCKPGFVDESPDPTHKPGRVCRQQVNECLSNTHNCSVNAICVDLPDGFLCRCKPEFVDFSPNPQQFGGVDCRPLVDECASPSLNTCHQNALCIDTRDGYTCQCKEGFLDKDELRNPGRDCRKVNQLCEQGKHDCDKNARCIERGAHDYECVCNAGFLDKSPEVSKPGRKCLEGVCFDKTKNDCHPAAICTEVTGGDGYTCKCRDGYVEQNPAKPGRQCKELVNECLDSTLNDCDPLATCQDMENGYTCTCPLGSKDVSPDTANKPGRKCFALINECRNPHLNNCSRFADCIDKEEGYECKCKADYHDNDSVNPGTNCTFIIDECQSENLNDCHKHAKCIDTQEGFTCECTSPYTDFLPSKPGRDCRRNECEDSTVNDCDKNAECIDTDDGFVCRCKPGFYDDATDPQKAGRECIALATIRPPEANPTTQNPNLISCGNTQCHLDRGEVCIGGEKCGCRPNQGRELDSDDCTDVDKTPIELRIVSRGPEDLVYSSEYGSPNKPSYVEIVDTFVKGIKGAVGKTTSAPRYVTTEIDYITNPKVENPDWNKGLLFNGSVVSKGPLEKCKFWQELVESIKSSGGKLGDTDLVVANDVDKLDPCK</sequence>
<dbReference type="Pfam" id="PF23427">
    <property type="entry name" value="EGF_4"/>
    <property type="match status" value="1"/>
</dbReference>
<feature type="domain" description="EGF-like" evidence="8">
    <location>
        <begin position="1077"/>
        <end position="1116"/>
    </location>
</feature>
<evidence type="ECO:0000313" key="10">
    <source>
        <dbReference type="EMBL" id="TKR77104.1"/>
    </source>
</evidence>
<dbReference type="SMART" id="SM00179">
    <property type="entry name" value="EGF_CA"/>
    <property type="match status" value="15"/>
</dbReference>
<feature type="domain" description="EGF-like" evidence="8">
    <location>
        <begin position="830"/>
        <end position="868"/>
    </location>
</feature>
<feature type="domain" description="EGF-like" evidence="8">
    <location>
        <begin position="880"/>
        <end position="920"/>
    </location>
</feature>
<keyword evidence="3" id="KW-0677">Repeat</keyword>
<evidence type="ECO:0000259" key="8">
    <source>
        <dbReference type="PROSITE" id="PS50026"/>
    </source>
</evidence>
<comment type="caution">
    <text evidence="10">The sequence shown here is derived from an EMBL/GenBank/DDBJ whole genome shotgun (WGS) entry which is preliminary data.</text>
</comment>
<dbReference type="SUPFAM" id="SSF53300">
    <property type="entry name" value="vWA-like"/>
    <property type="match status" value="1"/>
</dbReference>
<proteinExistence type="predicted"/>
<dbReference type="InterPro" id="IPR056590">
    <property type="entry name" value="Mua-3/Mup-4_EGF"/>
</dbReference>
<dbReference type="InterPro" id="IPR000742">
    <property type="entry name" value="EGF"/>
</dbReference>
<dbReference type="PANTHER" id="PTHR24039">
    <property type="entry name" value="FIBRILLIN-RELATED"/>
    <property type="match status" value="1"/>
</dbReference>
<evidence type="ECO:0000256" key="3">
    <source>
        <dbReference type="ARBA" id="ARBA00022737"/>
    </source>
</evidence>
<dbReference type="EMBL" id="AZBU02000005">
    <property type="protein sequence ID" value="TKR77104.1"/>
    <property type="molecule type" value="Genomic_DNA"/>
</dbReference>
<dbReference type="CDD" id="cd00054">
    <property type="entry name" value="EGF_CA"/>
    <property type="match status" value="7"/>
</dbReference>
<dbReference type="PROSITE" id="PS50026">
    <property type="entry name" value="EGF_3"/>
    <property type="match status" value="15"/>
</dbReference>
<protein>
    <recommendedName>
        <fullName evidence="12">Transmembrane cell adhesion receptor mua-3</fullName>
    </recommendedName>
</protein>
<dbReference type="SMART" id="SM00181">
    <property type="entry name" value="EGF"/>
    <property type="match status" value="22"/>
</dbReference>
<name>A0A4U5N476_STECR</name>
<feature type="domain" description="EGF-like" evidence="8">
    <location>
        <begin position="1176"/>
        <end position="1215"/>
    </location>
</feature>
<evidence type="ECO:0000256" key="1">
    <source>
        <dbReference type="ARBA" id="ARBA00022536"/>
    </source>
</evidence>
<dbReference type="PANTHER" id="PTHR24039:SF40">
    <property type="entry name" value="TRANSMEMBRANE MATRIX RECEPTOR MUP-4"/>
    <property type="match status" value="1"/>
</dbReference>
<dbReference type="InterPro" id="IPR009030">
    <property type="entry name" value="Growth_fac_rcpt_cys_sf"/>
</dbReference>
<dbReference type="PROSITE" id="PS50234">
    <property type="entry name" value="VWFA"/>
    <property type="match status" value="1"/>
</dbReference>
<dbReference type="FunFam" id="3.40.50.410:FF:000047">
    <property type="entry name" value="von Willebrand factor A domain containing 2"/>
    <property type="match status" value="1"/>
</dbReference>
<feature type="domain" description="EGF-like" evidence="8">
    <location>
        <begin position="81"/>
        <end position="122"/>
    </location>
</feature>
<dbReference type="InterPro" id="IPR013032">
    <property type="entry name" value="EGF-like_CS"/>
</dbReference>
<evidence type="ECO:0000256" key="2">
    <source>
        <dbReference type="ARBA" id="ARBA00022729"/>
    </source>
</evidence>
<dbReference type="Pfam" id="PF12947">
    <property type="entry name" value="EGF_3"/>
    <property type="match status" value="1"/>
</dbReference>
<feature type="domain" description="EGF-like" evidence="8">
    <location>
        <begin position="132"/>
        <end position="173"/>
    </location>
</feature>
<feature type="domain" description="EGF-like" evidence="8">
    <location>
        <begin position="291"/>
        <end position="328"/>
    </location>
</feature>
<dbReference type="Pfam" id="PF25314">
    <property type="entry name" value="TNFR_nem"/>
    <property type="match status" value="1"/>
</dbReference>
<feature type="domain" description="EGF-like" evidence="8">
    <location>
        <begin position="1027"/>
        <end position="1068"/>
    </location>
</feature>
<dbReference type="OrthoDB" id="6022609at2759"/>
<dbReference type="SUPFAM" id="SSF57196">
    <property type="entry name" value="EGF/Laminin"/>
    <property type="match status" value="7"/>
</dbReference>
<dbReference type="Pfam" id="PF12661">
    <property type="entry name" value="hEGF"/>
    <property type="match status" value="1"/>
</dbReference>
<feature type="domain" description="EGF-like" evidence="8">
    <location>
        <begin position="738"/>
        <end position="781"/>
    </location>
</feature>
<dbReference type="InterPro" id="IPR000082">
    <property type="entry name" value="SEA_dom"/>
</dbReference>
<feature type="domain" description="VWFA" evidence="9">
    <location>
        <begin position="450"/>
        <end position="626"/>
    </location>
</feature>
<keyword evidence="1 5" id="KW-0245">EGF-like domain</keyword>
<dbReference type="InterPro" id="IPR002035">
    <property type="entry name" value="VWF_A"/>
</dbReference>
<evidence type="ECO:0000313" key="11">
    <source>
        <dbReference type="Proteomes" id="UP000298663"/>
    </source>
</evidence>
<feature type="domain" description="EGF-like" evidence="8">
    <location>
        <begin position="1128"/>
        <end position="1167"/>
    </location>
</feature>
<dbReference type="InterPro" id="IPR024731">
    <property type="entry name" value="NELL2-like_EGF"/>
</dbReference>
<feature type="domain" description="EGF-like" evidence="8">
    <location>
        <begin position="979"/>
        <end position="1018"/>
    </location>
</feature>
<dbReference type="Proteomes" id="UP000298663">
    <property type="component" value="Unassembled WGS sequence"/>
</dbReference>
<dbReference type="SUPFAM" id="SSF57184">
    <property type="entry name" value="Growth factor receptor domain"/>
    <property type="match status" value="2"/>
</dbReference>
<dbReference type="GO" id="GO:0005509">
    <property type="term" value="F:calcium ion binding"/>
    <property type="evidence" value="ECO:0007669"/>
    <property type="project" value="InterPro"/>
</dbReference>
<reference evidence="10 11" key="1">
    <citation type="journal article" date="2015" name="Genome Biol.">
        <title>Comparative genomics of Steinernema reveals deeply conserved gene regulatory networks.</title>
        <authorList>
            <person name="Dillman A.R."/>
            <person name="Macchietto M."/>
            <person name="Porter C.F."/>
            <person name="Rogers A."/>
            <person name="Williams B."/>
            <person name="Antoshechkin I."/>
            <person name="Lee M.M."/>
            <person name="Goodwin Z."/>
            <person name="Lu X."/>
            <person name="Lewis E.E."/>
            <person name="Goodrich-Blair H."/>
            <person name="Stock S.P."/>
            <person name="Adams B.J."/>
            <person name="Sternberg P.W."/>
            <person name="Mortazavi A."/>
        </authorList>
    </citation>
    <scope>NUCLEOTIDE SEQUENCE [LARGE SCALE GENOMIC DNA]</scope>
    <source>
        <strain evidence="10 11">ALL</strain>
    </source>
</reference>
<dbReference type="SMART" id="SM00200">
    <property type="entry name" value="SEA"/>
    <property type="match status" value="1"/>
</dbReference>
<keyword evidence="4 5" id="KW-1015">Disulfide bond</keyword>
<dbReference type="InterPro" id="IPR001881">
    <property type="entry name" value="EGF-like_Ca-bd_dom"/>
</dbReference>
<feature type="disulfide bond" evidence="5">
    <location>
        <begin position="1039"/>
        <end position="1056"/>
    </location>
</feature>
<dbReference type="InterPro" id="IPR036465">
    <property type="entry name" value="vWFA_dom_sf"/>
</dbReference>
<dbReference type="Gene3D" id="3.40.50.410">
    <property type="entry name" value="von Willebrand factor, type A domain"/>
    <property type="match status" value="1"/>
</dbReference>
<dbReference type="InterPro" id="IPR000152">
    <property type="entry name" value="EGF-type_Asp/Asn_hydroxyl_site"/>
</dbReference>
<keyword evidence="2 6" id="KW-0732">Signal</keyword>
<dbReference type="PROSITE" id="PS50024">
    <property type="entry name" value="SEA"/>
    <property type="match status" value="1"/>
</dbReference>